<evidence type="ECO:0000256" key="19">
    <source>
        <dbReference type="ARBA" id="ARBA00062993"/>
    </source>
</evidence>
<evidence type="ECO:0000259" key="22">
    <source>
        <dbReference type="Pfam" id="PF21436"/>
    </source>
</evidence>
<comment type="catalytic activity">
    <reaction evidence="18">
        <text>a di-trans,poly-cis-dolichyl diphosphooligosaccharide + L-asparaginyl-[protein] = N(4)-(oligosaccharide-(1-&gt;4)-N-acetyl-beta-D-glucosaminyl-(1-&gt;4)-N-acetyl-beta-D-glucosaminyl)-L-asparaginyl-[protein] + a di-trans,poly-cis-dolichyl diphosphate + H(+)</text>
        <dbReference type="Rhea" id="RHEA:22980"/>
        <dbReference type="Rhea" id="RHEA-COMP:12804"/>
        <dbReference type="Rhea" id="RHEA-COMP:12805"/>
        <dbReference type="Rhea" id="RHEA-COMP:19506"/>
        <dbReference type="Rhea" id="RHEA-COMP:19509"/>
        <dbReference type="ChEBI" id="CHEBI:15378"/>
        <dbReference type="ChEBI" id="CHEBI:50347"/>
        <dbReference type="ChEBI" id="CHEBI:57497"/>
        <dbReference type="ChEBI" id="CHEBI:57570"/>
        <dbReference type="ChEBI" id="CHEBI:132529"/>
        <dbReference type="EC" id="2.4.99.18"/>
    </reaction>
</comment>
<dbReference type="PANTHER" id="PTHR13872:SF43">
    <property type="entry name" value="DOLICHYL-DIPHOSPHOOLIGOSACCHARIDE--PROTEIN GLYCOSYLTRANSFERASE SUBUNIT STT3A"/>
    <property type="match status" value="1"/>
</dbReference>
<organism evidence="23 24">
    <name type="scientific">Setaria digitata</name>
    <dbReference type="NCBI Taxonomy" id="48799"/>
    <lineage>
        <taxon>Eukaryota</taxon>
        <taxon>Metazoa</taxon>
        <taxon>Ecdysozoa</taxon>
        <taxon>Nematoda</taxon>
        <taxon>Chromadorea</taxon>
        <taxon>Rhabditida</taxon>
        <taxon>Spirurina</taxon>
        <taxon>Spiruromorpha</taxon>
        <taxon>Filarioidea</taxon>
        <taxon>Setariidae</taxon>
        <taxon>Setaria</taxon>
    </lineage>
</organism>
<evidence type="ECO:0000256" key="14">
    <source>
        <dbReference type="ARBA" id="ARBA00023136"/>
    </source>
</evidence>
<sequence>MKKCERTGQQMDETKGKLRPLSQTVSVSSNLYASRLCYVTVLLLDISKTIPSLMTRYVKRSDGQTRGFKVGRWVETRIEIRVMECLGMSMSVVRLLRLTHDKQETFLKILILALAAVVSFSSRLFAVIRFESVIHEFDPYFNYRTTRYLTEEGYYNFHNWFDDRAWYPLGRIIGGTIYPGLMVTSAFIHRVLHFLHFTLHVREICVFLAPLFSSFTVLVTYMLTRELKDDAAGLVAASMIAIVPGYISRSVAGSYDNEGIAIFCMLSTYYLWIKSVKSGNMCWSVLCSLGYFYMVSSWGGYVFLINLIPLHVLALICTSRFSNKIYIAYSTFYVIGTILSMQIPFVGFQPVQTSEHMMAFGVFGLCQIMAFAKWLRARMSEGNFQFLFRSTIMFAACVVAMSIIIASYLGKIAPWTGRFYSLLDPSYAKNNIPIIASVSEHQPTAWSSFYFDLQILVFTFPVGLYVCFKDLNDHNIFIILYALTSIYFAGVMVRLMLVLAPVMCILGGIALSSTLSTFMKNLDSTSTHVRHDKKEKEKNYPYKNEIAQAVIAIVAIFFFSYVYHCTWATSEAYSSPSIVLSAHGGDGSTIIFDDFREAYYWLRKNTHPDAKVMSWWDYGYQITAMANRTVIVDNNTWNNTHISRVGQAMSSKEEDAYEIMRELDVDYVLVIFGGVIGYSSDDINKFLWMVRIGGSTPEGKHIKEMDYFSKSGEFRIDREGSPTMLSCLMYKLCYYRFGGLYTQHGQVTGFDRVRHAEIGNKDFELDFLEEAYTTEHWIVRIYKVRYTSCE</sequence>
<comment type="similarity">
    <text evidence="5">Belongs to the STT3 family.</text>
</comment>
<dbReference type="GO" id="GO:0046872">
    <property type="term" value="F:metal ion binding"/>
    <property type="evidence" value="ECO:0007669"/>
    <property type="project" value="UniProtKB-KW"/>
</dbReference>
<comment type="cofactor">
    <cofactor evidence="1">
        <name>Mn(2+)</name>
        <dbReference type="ChEBI" id="CHEBI:29035"/>
    </cofactor>
</comment>
<evidence type="ECO:0000313" key="24">
    <source>
        <dbReference type="WBParaSite" id="sdigi.contig68.g3511.t1"/>
    </source>
</evidence>
<feature type="transmembrane region" description="Helical" evidence="20">
    <location>
        <begin position="255"/>
        <end position="272"/>
    </location>
</feature>
<evidence type="ECO:0000256" key="4">
    <source>
        <dbReference type="ARBA" id="ARBA00004922"/>
    </source>
</evidence>
<evidence type="ECO:0000256" key="5">
    <source>
        <dbReference type="ARBA" id="ARBA00010810"/>
    </source>
</evidence>
<evidence type="ECO:0000256" key="18">
    <source>
        <dbReference type="ARBA" id="ARBA00048829"/>
    </source>
</evidence>
<feature type="transmembrane region" description="Helical" evidence="20">
    <location>
        <begin position="499"/>
        <end position="519"/>
    </location>
</feature>
<dbReference type="EC" id="2.4.99.18" evidence="6"/>
<evidence type="ECO:0000256" key="16">
    <source>
        <dbReference type="ARBA" id="ARBA00023211"/>
    </source>
</evidence>
<comment type="pathway">
    <text evidence="4">Protein modification; protein glycosylation.</text>
</comment>
<dbReference type="PANTHER" id="PTHR13872">
    <property type="entry name" value="DOLICHYL-DIPHOSPHOOLIGOSACCHARIDE--PROTEIN GLYCOSYLTRANSFERASE SUBUNIT"/>
    <property type="match status" value="1"/>
</dbReference>
<keyword evidence="10" id="KW-0479">Metal-binding</keyword>
<dbReference type="FunFam" id="3.40.50.12610:FF:000002">
    <property type="entry name" value="dolichyl-diphosphooligosaccharide--protein glycosyltransferase subunit STT3A"/>
    <property type="match status" value="1"/>
</dbReference>
<dbReference type="GO" id="GO:0005789">
    <property type="term" value="C:endoplasmic reticulum membrane"/>
    <property type="evidence" value="ECO:0007669"/>
    <property type="project" value="UniProtKB-SubCell"/>
</dbReference>
<evidence type="ECO:0000256" key="1">
    <source>
        <dbReference type="ARBA" id="ARBA00001936"/>
    </source>
</evidence>
<evidence type="ECO:0000256" key="15">
    <source>
        <dbReference type="ARBA" id="ARBA00023180"/>
    </source>
</evidence>
<dbReference type="AlphaFoldDB" id="A0A915Q3I9"/>
<dbReference type="GO" id="GO:0004579">
    <property type="term" value="F:dolichyl-diphosphooligosaccharide-protein glycotransferase activity"/>
    <property type="evidence" value="ECO:0007669"/>
    <property type="project" value="UniProtKB-EC"/>
</dbReference>
<keyword evidence="9 20" id="KW-0812">Transmembrane</keyword>
<evidence type="ECO:0000256" key="2">
    <source>
        <dbReference type="ARBA" id="ARBA00001946"/>
    </source>
</evidence>
<comment type="cofactor">
    <cofactor evidence="2">
        <name>Mg(2+)</name>
        <dbReference type="ChEBI" id="CHEBI:18420"/>
    </cofactor>
</comment>
<accession>A0A915Q3I9</accession>
<dbReference type="Pfam" id="PF02516">
    <property type="entry name" value="STT3"/>
    <property type="match status" value="1"/>
</dbReference>
<dbReference type="GO" id="GO:0018279">
    <property type="term" value="P:protein N-linked glycosylation via asparagine"/>
    <property type="evidence" value="ECO:0007669"/>
    <property type="project" value="TreeGrafter"/>
</dbReference>
<feature type="transmembrane region" description="Helical" evidence="20">
    <location>
        <begin position="172"/>
        <end position="192"/>
    </location>
</feature>
<protein>
    <recommendedName>
        <fullName evidence="17">Dolichyl-diphosphooligosaccharide--protein glycosyltransferase subunit STT3A</fullName>
        <ecNumber evidence="6">2.4.99.18</ecNumber>
    </recommendedName>
</protein>
<feature type="transmembrane region" description="Helical" evidence="20">
    <location>
        <begin position="449"/>
        <end position="468"/>
    </location>
</feature>
<feature type="domain" description="Oligosaccharyl transferase STT3 N-terminal" evidence="21">
    <location>
        <begin position="106"/>
        <end position="506"/>
    </location>
</feature>
<feature type="transmembrane region" description="Helical" evidence="20">
    <location>
        <begin position="540"/>
        <end position="563"/>
    </location>
</feature>
<proteinExistence type="inferred from homology"/>
<keyword evidence="8" id="KW-0808">Transferase</keyword>
<keyword evidence="16" id="KW-0464">Manganese</keyword>
<feature type="transmembrane region" description="Helical" evidence="20">
    <location>
        <begin position="230"/>
        <end position="248"/>
    </location>
</feature>
<evidence type="ECO:0000256" key="10">
    <source>
        <dbReference type="ARBA" id="ARBA00022723"/>
    </source>
</evidence>
<reference evidence="24" key="1">
    <citation type="submission" date="2022-11" db="UniProtKB">
        <authorList>
            <consortium name="WormBaseParasite"/>
        </authorList>
    </citation>
    <scope>IDENTIFICATION</scope>
</reference>
<feature type="transmembrane region" description="Helical" evidence="20">
    <location>
        <begin position="387"/>
        <end position="409"/>
    </location>
</feature>
<feature type="transmembrane region" description="Helical" evidence="20">
    <location>
        <begin position="106"/>
        <end position="128"/>
    </location>
</feature>
<dbReference type="GO" id="GO:0043687">
    <property type="term" value="P:post-translational protein modification"/>
    <property type="evidence" value="ECO:0007669"/>
    <property type="project" value="TreeGrafter"/>
</dbReference>
<keyword evidence="15" id="KW-0325">Glycoprotein</keyword>
<keyword evidence="7" id="KW-0328">Glycosyltransferase</keyword>
<feature type="transmembrane region" description="Helical" evidence="20">
    <location>
        <begin position="326"/>
        <end position="345"/>
    </location>
</feature>
<dbReference type="Pfam" id="PF21436">
    <property type="entry name" value="STT3-PglB_core"/>
    <property type="match status" value="1"/>
</dbReference>
<keyword evidence="11" id="KW-0256">Endoplasmic reticulum</keyword>
<name>A0A915Q3I9_9BILA</name>
<feature type="domain" description="STT3/PglB/AglB core" evidence="22">
    <location>
        <begin position="611"/>
        <end position="668"/>
    </location>
</feature>
<keyword evidence="23" id="KW-1185">Reference proteome</keyword>
<keyword evidence="14 20" id="KW-0472">Membrane</keyword>
<feature type="transmembrane region" description="Helical" evidence="20">
    <location>
        <begin position="357"/>
        <end position="375"/>
    </location>
</feature>
<feature type="transmembrane region" description="Helical" evidence="20">
    <location>
        <begin position="292"/>
        <end position="314"/>
    </location>
</feature>
<evidence type="ECO:0000259" key="21">
    <source>
        <dbReference type="Pfam" id="PF02516"/>
    </source>
</evidence>
<comment type="subcellular location">
    <subcellularLocation>
        <location evidence="3">Endoplasmic reticulum membrane</location>
        <topology evidence="3">Multi-pass membrane protein</topology>
    </subcellularLocation>
</comment>
<dbReference type="Gene3D" id="3.40.50.12610">
    <property type="match status" value="1"/>
</dbReference>
<evidence type="ECO:0000313" key="23">
    <source>
        <dbReference type="Proteomes" id="UP000887581"/>
    </source>
</evidence>
<dbReference type="Proteomes" id="UP000887581">
    <property type="component" value="Unplaced"/>
</dbReference>
<dbReference type="InterPro" id="IPR048999">
    <property type="entry name" value="STT3-PglB_core"/>
</dbReference>
<evidence type="ECO:0000256" key="13">
    <source>
        <dbReference type="ARBA" id="ARBA00022989"/>
    </source>
</evidence>
<feature type="transmembrane region" description="Helical" evidence="20">
    <location>
        <begin position="475"/>
        <end position="493"/>
    </location>
</feature>
<comment type="subunit">
    <text evidence="19">Component of the oligosaccharyltransferase (OST) complex. There are 2 OST complexes, OST-A and OST-B, which contain STT3A or STT3B as catalytic subunit, respectively. OST-A and OST-B contain common core subunits RPN1, RPN2, OST48, OST4, DAD1 and TMEM258, and OST-A contains DC2/OSTC and KRTCAP2/KCP2 specific accessory subunits. OST-A complex assembly occurs through the formation of 3 subcomplexes. Subcomplex 1 contains RPN1 and TMEM258, subcomplex 2 contains the OST-A-specific subunits STT3A, DC2/OSTC, and KCP2 as well as the core subunit OST4, and subcomplex 3 contains RPN2, DAD1, and OST48. The OST-A complex can form stable complexes with the Sec61 complex or with both the Sec61 and TRAP complexes.</text>
</comment>
<keyword evidence="12" id="KW-0460">Magnesium</keyword>
<keyword evidence="13 20" id="KW-1133">Transmembrane helix</keyword>
<evidence type="ECO:0000256" key="20">
    <source>
        <dbReference type="SAM" id="Phobius"/>
    </source>
</evidence>
<evidence type="ECO:0000256" key="8">
    <source>
        <dbReference type="ARBA" id="ARBA00022679"/>
    </source>
</evidence>
<evidence type="ECO:0000256" key="7">
    <source>
        <dbReference type="ARBA" id="ARBA00022676"/>
    </source>
</evidence>
<evidence type="ECO:0000256" key="11">
    <source>
        <dbReference type="ARBA" id="ARBA00022824"/>
    </source>
</evidence>
<dbReference type="InterPro" id="IPR003674">
    <property type="entry name" value="Oligo_trans_STT3"/>
</dbReference>
<dbReference type="WBParaSite" id="sdigi.contig68.g3511.t1">
    <property type="protein sequence ID" value="sdigi.contig68.g3511.t1"/>
    <property type="gene ID" value="sdigi.contig68.g3511"/>
</dbReference>
<evidence type="ECO:0000256" key="3">
    <source>
        <dbReference type="ARBA" id="ARBA00004477"/>
    </source>
</evidence>
<evidence type="ECO:0000256" key="12">
    <source>
        <dbReference type="ARBA" id="ARBA00022842"/>
    </source>
</evidence>
<dbReference type="InterPro" id="IPR048307">
    <property type="entry name" value="STT3_N"/>
</dbReference>
<evidence type="ECO:0000256" key="9">
    <source>
        <dbReference type="ARBA" id="ARBA00022692"/>
    </source>
</evidence>
<evidence type="ECO:0000256" key="17">
    <source>
        <dbReference type="ARBA" id="ARBA00040922"/>
    </source>
</evidence>
<evidence type="ECO:0000256" key="6">
    <source>
        <dbReference type="ARBA" id="ARBA00012605"/>
    </source>
</evidence>
<feature type="transmembrane region" description="Helical" evidence="20">
    <location>
        <begin position="204"/>
        <end position="224"/>
    </location>
</feature>